<evidence type="ECO:0000256" key="1">
    <source>
        <dbReference type="SAM" id="MobiDB-lite"/>
    </source>
</evidence>
<protein>
    <submittedName>
        <fullName evidence="3">tRNA (Guanine-N(7)-)-methyltransferase (tRNA(m7G46)-methyltransferase)</fullName>
    </submittedName>
</protein>
<feature type="compositionally biased region" description="Low complexity" evidence="1">
    <location>
        <begin position="150"/>
        <end position="161"/>
    </location>
</feature>
<keyword evidence="4" id="KW-1185">Reference proteome</keyword>
<evidence type="ECO:0000313" key="4">
    <source>
        <dbReference type="Proteomes" id="UP001150925"/>
    </source>
</evidence>
<organism evidence="3 4">
    <name type="scientific">Dispira parvispora</name>
    <dbReference type="NCBI Taxonomy" id="1520584"/>
    <lineage>
        <taxon>Eukaryota</taxon>
        <taxon>Fungi</taxon>
        <taxon>Fungi incertae sedis</taxon>
        <taxon>Zoopagomycota</taxon>
        <taxon>Kickxellomycotina</taxon>
        <taxon>Dimargaritomycetes</taxon>
        <taxon>Dimargaritales</taxon>
        <taxon>Dimargaritaceae</taxon>
        <taxon>Dispira</taxon>
    </lineage>
</organism>
<feature type="non-terminal residue" evidence="3">
    <location>
        <position position="245"/>
    </location>
</feature>
<comment type="caution">
    <text evidence="3">The sequence shown here is derived from an EMBL/GenBank/DDBJ whole genome shotgun (WGS) entry which is preliminary data.</text>
</comment>
<dbReference type="Gene3D" id="1.10.167.10">
    <property type="entry name" value="Regulator of G-protein Signalling 4, domain 2"/>
    <property type="match status" value="1"/>
</dbReference>
<feature type="region of interest" description="Disordered" evidence="1">
    <location>
        <begin position="213"/>
        <end position="245"/>
    </location>
</feature>
<feature type="domain" description="RGS" evidence="2">
    <location>
        <begin position="29"/>
        <end position="202"/>
    </location>
</feature>
<sequence>MVPPIITRDYHREKDQTVDSLTSTPAPFGFQEILTNPSALSYFTEYMDLIGKVNNLQFWLTIEGLKRHPLVTTENRLDTVIWSIYRTYFSHEVVDDLEIAPEVYKDLMIHFDPFLARQRLTGPETSLSTVPEEQPVPAKGSKEGSQLPRSNSVDSSLSQSSGTHQNQRLFELIIVAQHDVFESMKRLHYPQFLRSGLYQRFLTSYTLAQSKPSYAASIASSRASSRVRRSSMVEPTSQPSPLSSV</sequence>
<feature type="region of interest" description="Disordered" evidence="1">
    <location>
        <begin position="123"/>
        <end position="162"/>
    </location>
</feature>
<gene>
    <name evidence="3" type="primary">TRM8_4</name>
    <name evidence="3" type="ORF">IWQ62_006688</name>
</gene>
<dbReference type="Pfam" id="PF00615">
    <property type="entry name" value="RGS"/>
    <property type="match status" value="1"/>
</dbReference>
<dbReference type="OrthoDB" id="120967at2759"/>
<evidence type="ECO:0000259" key="2">
    <source>
        <dbReference type="PROSITE" id="PS50132"/>
    </source>
</evidence>
<dbReference type="PANTHER" id="PTHR22775">
    <property type="entry name" value="SORTING NEXIN"/>
    <property type="match status" value="1"/>
</dbReference>
<dbReference type="AlphaFoldDB" id="A0A9W8AHY2"/>
<accession>A0A9W8AHY2</accession>
<dbReference type="InterPro" id="IPR036305">
    <property type="entry name" value="RGS_sf"/>
</dbReference>
<dbReference type="InterPro" id="IPR016137">
    <property type="entry name" value="RGS"/>
</dbReference>
<dbReference type="EMBL" id="JANBPY010003928">
    <property type="protein sequence ID" value="KAJ1949718.1"/>
    <property type="molecule type" value="Genomic_DNA"/>
</dbReference>
<reference evidence="3" key="1">
    <citation type="submission" date="2022-07" db="EMBL/GenBank/DDBJ databases">
        <title>Phylogenomic reconstructions and comparative analyses of Kickxellomycotina fungi.</title>
        <authorList>
            <person name="Reynolds N.K."/>
            <person name="Stajich J.E."/>
            <person name="Barry K."/>
            <person name="Grigoriev I.V."/>
            <person name="Crous P."/>
            <person name="Smith M.E."/>
        </authorList>
    </citation>
    <scope>NUCLEOTIDE SEQUENCE</scope>
    <source>
        <strain evidence="3">RSA 1196</strain>
    </source>
</reference>
<dbReference type="Proteomes" id="UP001150925">
    <property type="component" value="Unassembled WGS sequence"/>
</dbReference>
<dbReference type="SMART" id="SM00315">
    <property type="entry name" value="RGS"/>
    <property type="match status" value="1"/>
</dbReference>
<evidence type="ECO:0000313" key="3">
    <source>
        <dbReference type="EMBL" id="KAJ1949718.1"/>
    </source>
</evidence>
<dbReference type="InterPro" id="IPR044926">
    <property type="entry name" value="RGS_subdomain_2"/>
</dbReference>
<dbReference type="GO" id="GO:0035091">
    <property type="term" value="F:phosphatidylinositol binding"/>
    <property type="evidence" value="ECO:0007669"/>
    <property type="project" value="TreeGrafter"/>
</dbReference>
<proteinExistence type="predicted"/>
<name>A0A9W8AHY2_9FUNG</name>
<feature type="compositionally biased region" description="Polar residues" evidence="1">
    <location>
        <begin position="233"/>
        <end position="245"/>
    </location>
</feature>
<feature type="compositionally biased region" description="Low complexity" evidence="1">
    <location>
        <begin position="213"/>
        <end position="224"/>
    </location>
</feature>
<dbReference type="PROSITE" id="PS50132">
    <property type="entry name" value="RGS"/>
    <property type="match status" value="1"/>
</dbReference>
<dbReference type="SUPFAM" id="SSF48097">
    <property type="entry name" value="Regulator of G-protein signaling, RGS"/>
    <property type="match status" value="1"/>
</dbReference>
<dbReference type="PANTHER" id="PTHR22775:SF3">
    <property type="entry name" value="SORTING NEXIN-13"/>
    <property type="match status" value="1"/>
</dbReference>